<dbReference type="Proteomes" id="UP001497623">
    <property type="component" value="Unassembled WGS sequence"/>
</dbReference>
<protein>
    <submittedName>
        <fullName evidence="6">Uncharacterized protein</fullName>
    </submittedName>
</protein>
<dbReference type="SUPFAM" id="SSF57625">
    <property type="entry name" value="Invertebrate chitin-binding proteins"/>
    <property type="match status" value="1"/>
</dbReference>
<gene>
    <name evidence="6" type="ORF">MNOR_LOCUS28433</name>
</gene>
<dbReference type="PROSITE" id="PS00134">
    <property type="entry name" value="TRYPSIN_HIS"/>
    <property type="match status" value="1"/>
</dbReference>
<feature type="chain" id="PRO_5043886923" evidence="3">
    <location>
        <begin position="21"/>
        <end position="366"/>
    </location>
</feature>
<dbReference type="FunFam" id="2.40.10.10:FF:000004">
    <property type="entry name" value="Tryptase gamma 1"/>
    <property type="match status" value="1"/>
</dbReference>
<dbReference type="GO" id="GO:0006508">
    <property type="term" value="P:proteolysis"/>
    <property type="evidence" value="ECO:0007669"/>
    <property type="project" value="InterPro"/>
</dbReference>
<dbReference type="GO" id="GO:0005576">
    <property type="term" value="C:extracellular region"/>
    <property type="evidence" value="ECO:0007669"/>
    <property type="project" value="InterPro"/>
</dbReference>
<dbReference type="InterPro" id="IPR001314">
    <property type="entry name" value="Peptidase_S1A"/>
</dbReference>
<keyword evidence="1" id="KW-1015">Disulfide bond</keyword>
<evidence type="ECO:0000259" key="5">
    <source>
        <dbReference type="PROSITE" id="PS50940"/>
    </source>
</evidence>
<evidence type="ECO:0000256" key="2">
    <source>
        <dbReference type="ARBA" id="ARBA00024195"/>
    </source>
</evidence>
<dbReference type="Pfam" id="PF00089">
    <property type="entry name" value="Trypsin"/>
    <property type="match status" value="1"/>
</dbReference>
<feature type="domain" description="Chitin-binding type-2" evidence="5">
    <location>
        <begin position="51"/>
        <end position="109"/>
    </location>
</feature>
<dbReference type="PROSITE" id="PS50940">
    <property type="entry name" value="CHIT_BIND_II"/>
    <property type="match status" value="1"/>
</dbReference>
<dbReference type="EMBL" id="CAXKWB010031358">
    <property type="protein sequence ID" value="CAL4139303.1"/>
    <property type="molecule type" value="Genomic_DNA"/>
</dbReference>
<dbReference type="InterPro" id="IPR018114">
    <property type="entry name" value="TRYPSIN_HIS"/>
</dbReference>
<feature type="signal peptide" evidence="3">
    <location>
        <begin position="1"/>
        <end position="20"/>
    </location>
</feature>
<evidence type="ECO:0000313" key="7">
    <source>
        <dbReference type="Proteomes" id="UP001497623"/>
    </source>
</evidence>
<evidence type="ECO:0000259" key="4">
    <source>
        <dbReference type="PROSITE" id="PS50240"/>
    </source>
</evidence>
<dbReference type="SMART" id="SM00494">
    <property type="entry name" value="ChtBD2"/>
    <property type="match status" value="1"/>
</dbReference>
<dbReference type="PROSITE" id="PS50240">
    <property type="entry name" value="TRYPSIN_DOM"/>
    <property type="match status" value="1"/>
</dbReference>
<dbReference type="CDD" id="cd00190">
    <property type="entry name" value="Tryp_SPc"/>
    <property type="match status" value="1"/>
</dbReference>
<dbReference type="GO" id="GO:0008061">
    <property type="term" value="F:chitin binding"/>
    <property type="evidence" value="ECO:0007669"/>
    <property type="project" value="InterPro"/>
</dbReference>
<dbReference type="InterPro" id="IPR002557">
    <property type="entry name" value="Chitin-bd_dom"/>
</dbReference>
<dbReference type="SUPFAM" id="SSF50494">
    <property type="entry name" value="Trypsin-like serine proteases"/>
    <property type="match status" value="1"/>
</dbReference>
<feature type="domain" description="Peptidase S1" evidence="4">
    <location>
        <begin position="128"/>
        <end position="360"/>
    </location>
</feature>
<sequence>MRKIVILCEMVLVTIATVTAVPMHGFNTEGMEVNITEFLQDSFDNTSEGVDASFRIRQSGIQVWPHPTNCHMYMQCTPSGPTEKPCGKNTAWSQSKRTCDHEANVDCGTRVVQPSCKCGKRLPPLGRIIGGDYVSKEHPWPWQVVLRGRYTKTHLCGGSLISSSWVLTAAHCVVDWDIHLLIAGMGEHDLTKRTPFTKEHLINEKIVYCGYQKGVKKNDIALLKLDGSVKYSEGIQPVCLPTNLHTQSFVGEPVTVTGWGLSSCGASEIEDVLKELTIPVISKQQCNDGTMLKTPVGNDHLCTYKADNNFWLGDSGGPLVWVDQNGHYQQIGIVSYAKCGYAGAYTRVTSYIGWIQANTDIDFCSP</sequence>
<dbReference type="Gene3D" id="2.170.140.10">
    <property type="entry name" value="Chitin binding domain"/>
    <property type="match status" value="1"/>
</dbReference>
<name>A0AAV2RTP4_MEGNR</name>
<dbReference type="Gene3D" id="2.40.10.10">
    <property type="entry name" value="Trypsin-like serine proteases"/>
    <property type="match status" value="2"/>
</dbReference>
<keyword evidence="3" id="KW-0732">Signal</keyword>
<reference evidence="6 7" key="1">
    <citation type="submission" date="2024-05" db="EMBL/GenBank/DDBJ databases">
        <authorList>
            <person name="Wallberg A."/>
        </authorList>
    </citation>
    <scope>NUCLEOTIDE SEQUENCE [LARGE SCALE GENOMIC DNA]</scope>
</reference>
<evidence type="ECO:0000256" key="1">
    <source>
        <dbReference type="ARBA" id="ARBA00023157"/>
    </source>
</evidence>
<dbReference type="AlphaFoldDB" id="A0AAV2RTP4"/>
<dbReference type="InterPro" id="IPR009003">
    <property type="entry name" value="Peptidase_S1_PA"/>
</dbReference>
<dbReference type="Pfam" id="PF01607">
    <property type="entry name" value="CBM_14"/>
    <property type="match status" value="1"/>
</dbReference>
<proteinExistence type="inferred from homology"/>
<comment type="caution">
    <text evidence="6">The sequence shown here is derived from an EMBL/GenBank/DDBJ whole genome shotgun (WGS) entry which is preliminary data.</text>
</comment>
<dbReference type="PRINTS" id="PR00722">
    <property type="entry name" value="CHYMOTRYPSIN"/>
</dbReference>
<accession>A0AAV2RTP4</accession>
<dbReference type="SMART" id="SM00020">
    <property type="entry name" value="Tryp_SPc"/>
    <property type="match status" value="1"/>
</dbReference>
<evidence type="ECO:0000256" key="3">
    <source>
        <dbReference type="SAM" id="SignalP"/>
    </source>
</evidence>
<evidence type="ECO:0000313" key="6">
    <source>
        <dbReference type="EMBL" id="CAL4139303.1"/>
    </source>
</evidence>
<organism evidence="6 7">
    <name type="scientific">Meganyctiphanes norvegica</name>
    <name type="common">Northern krill</name>
    <name type="synonym">Thysanopoda norvegica</name>
    <dbReference type="NCBI Taxonomy" id="48144"/>
    <lineage>
        <taxon>Eukaryota</taxon>
        <taxon>Metazoa</taxon>
        <taxon>Ecdysozoa</taxon>
        <taxon>Arthropoda</taxon>
        <taxon>Crustacea</taxon>
        <taxon>Multicrustacea</taxon>
        <taxon>Malacostraca</taxon>
        <taxon>Eumalacostraca</taxon>
        <taxon>Eucarida</taxon>
        <taxon>Euphausiacea</taxon>
        <taxon>Euphausiidae</taxon>
        <taxon>Meganyctiphanes</taxon>
    </lineage>
</organism>
<dbReference type="PANTHER" id="PTHR24256">
    <property type="entry name" value="TRYPTASE-RELATED"/>
    <property type="match status" value="1"/>
</dbReference>
<comment type="similarity">
    <text evidence="2">Belongs to the peptidase S1 family. CLIP subfamily.</text>
</comment>
<dbReference type="InterPro" id="IPR001254">
    <property type="entry name" value="Trypsin_dom"/>
</dbReference>
<dbReference type="InterPro" id="IPR051487">
    <property type="entry name" value="Ser/Thr_Proteases_Immune/Dev"/>
</dbReference>
<dbReference type="InterPro" id="IPR043504">
    <property type="entry name" value="Peptidase_S1_PA_chymotrypsin"/>
</dbReference>
<keyword evidence="7" id="KW-1185">Reference proteome</keyword>
<dbReference type="GO" id="GO:0004252">
    <property type="term" value="F:serine-type endopeptidase activity"/>
    <property type="evidence" value="ECO:0007669"/>
    <property type="project" value="InterPro"/>
</dbReference>
<dbReference type="InterPro" id="IPR036508">
    <property type="entry name" value="Chitin-bd_dom_sf"/>
</dbReference>